<dbReference type="InterPro" id="IPR001827">
    <property type="entry name" value="Homeobox_Antennapedia_CS"/>
</dbReference>
<dbReference type="GO" id="GO:0003677">
    <property type="term" value="F:DNA binding"/>
    <property type="evidence" value="ECO:0007669"/>
    <property type="project" value="UniProtKB-KW"/>
</dbReference>
<evidence type="ECO:0000256" key="4">
    <source>
        <dbReference type="ARBA" id="ARBA00023155"/>
    </source>
</evidence>
<evidence type="ECO:0000256" key="5">
    <source>
        <dbReference type="ARBA" id="ARBA00023242"/>
    </source>
</evidence>
<evidence type="ECO:0000256" key="6">
    <source>
        <dbReference type="SAM" id="MobiDB-lite"/>
    </source>
</evidence>
<evidence type="ECO:0000313" key="7">
    <source>
        <dbReference type="EMBL" id="KAH0567736.1"/>
    </source>
</evidence>
<keyword evidence="5" id="KW-0539">Nucleus</keyword>
<reference evidence="7 8" key="1">
    <citation type="journal article" date="2021" name="J. Hered.">
        <title>A chromosome-level genome assembly of the parasitoid wasp, Cotesia glomerata (Hymenoptera: Braconidae).</title>
        <authorList>
            <person name="Pinto B.J."/>
            <person name="Weis J.J."/>
            <person name="Gamble T."/>
            <person name="Ode P.J."/>
            <person name="Paul R."/>
            <person name="Zaspel J.M."/>
        </authorList>
    </citation>
    <scope>NUCLEOTIDE SEQUENCE [LARGE SCALE GENOMIC DNA]</scope>
    <source>
        <strain evidence="7">CgM1</strain>
    </source>
</reference>
<keyword evidence="3" id="KW-0238">DNA-binding</keyword>
<evidence type="ECO:0000256" key="1">
    <source>
        <dbReference type="ARBA" id="ARBA00004123"/>
    </source>
</evidence>
<name>A0AAV7J4U7_COTGL</name>
<dbReference type="EMBL" id="JAHXZJ010000001">
    <property type="protein sequence ID" value="KAH0567736.1"/>
    <property type="molecule type" value="Genomic_DNA"/>
</dbReference>
<dbReference type="PROSITE" id="PS00032">
    <property type="entry name" value="ANTENNAPEDIA"/>
    <property type="match status" value="1"/>
</dbReference>
<sequence length="182" mass="20088">MKINKKTSKIIATTATRNVERRKTVLANDGCIGATGVEGDFWLASVAARTGAGASPPSHASIPTMDPSCGSTETGFINSQPSMAEFMTALPQLTNDSSLQESSGSRRTLSPGTHHSNYHEILDSHNVPDPSTINVPEYPWMKEKKTTRKNNQQGKTSHLFDHRSKQYQRNVLMFQEYNSEFS</sequence>
<keyword evidence="2" id="KW-0217">Developmental protein</keyword>
<dbReference type="GO" id="GO:0003700">
    <property type="term" value="F:DNA-binding transcription factor activity"/>
    <property type="evidence" value="ECO:0007669"/>
    <property type="project" value="InterPro"/>
</dbReference>
<accession>A0AAV7J4U7</accession>
<gene>
    <name evidence="7" type="ORF">KQX54_012859</name>
</gene>
<feature type="region of interest" description="Disordered" evidence="6">
    <location>
        <begin position="96"/>
        <end position="136"/>
    </location>
</feature>
<keyword evidence="8" id="KW-1185">Reference proteome</keyword>
<keyword evidence="4" id="KW-0371">Homeobox</keyword>
<dbReference type="AlphaFoldDB" id="A0AAV7J4U7"/>
<dbReference type="Proteomes" id="UP000826195">
    <property type="component" value="Unassembled WGS sequence"/>
</dbReference>
<protein>
    <submittedName>
        <fullName evidence="7">Uncharacterized protein</fullName>
    </submittedName>
</protein>
<dbReference type="GO" id="GO:0005634">
    <property type="term" value="C:nucleus"/>
    <property type="evidence" value="ECO:0007669"/>
    <property type="project" value="UniProtKB-SubCell"/>
</dbReference>
<evidence type="ECO:0000313" key="8">
    <source>
        <dbReference type="Proteomes" id="UP000826195"/>
    </source>
</evidence>
<comment type="caution">
    <text evidence="7">The sequence shown here is derived from an EMBL/GenBank/DDBJ whole genome shotgun (WGS) entry which is preliminary data.</text>
</comment>
<comment type="subcellular location">
    <subcellularLocation>
        <location evidence="1">Nucleus</location>
    </subcellularLocation>
</comment>
<organism evidence="7 8">
    <name type="scientific">Cotesia glomerata</name>
    <name type="common">Lepidopteran parasitic wasp</name>
    <name type="synonym">Apanteles glomeratus</name>
    <dbReference type="NCBI Taxonomy" id="32391"/>
    <lineage>
        <taxon>Eukaryota</taxon>
        <taxon>Metazoa</taxon>
        <taxon>Ecdysozoa</taxon>
        <taxon>Arthropoda</taxon>
        <taxon>Hexapoda</taxon>
        <taxon>Insecta</taxon>
        <taxon>Pterygota</taxon>
        <taxon>Neoptera</taxon>
        <taxon>Endopterygota</taxon>
        <taxon>Hymenoptera</taxon>
        <taxon>Apocrita</taxon>
        <taxon>Ichneumonoidea</taxon>
        <taxon>Braconidae</taxon>
        <taxon>Microgastrinae</taxon>
        <taxon>Cotesia</taxon>
    </lineage>
</organism>
<feature type="compositionally biased region" description="Polar residues" evidence="6">
    <location>
        <begin position="96"/>
        <end position="115"/>
    </location>
</feature>
<evidence type="ECO:0000256" key="3">
    <source>
        <dbReference type="ARBA" id="ARBA00023125"/>
    </source>
</evidence>
<proteinExistence type="predicted"/>
<evidence type="ECO:0000256" key="2">
    <source>
        <dbReference type="ARBA" id="ARBA00022473"/>
    </source>
</evidence>